<evidence type="ECO:0000313" key="3">
    <source>
        <dbReference type="Proteomes" id="UP000001072"/>
    </source>
</evidence>
<dbReference type="OrthoDB" id="2511315at2759"/>
<protein>
    <submittedName>
        <fullName evidence="2">Uncharacterized protein</fullName>
    </submittedName>
</protein>
<feature type="compositionally biased region" description="Pro residues" evidence="1">
    <location>
        <begin position="47"/>
        <end position="62"/>
    </location>
</feature>
<feature type="compositionally biased region" description="Polar residues" evidence="1">
    <location>
        <begin position="9"/>
        <end position="44"/>
    </location>
</feature>
<feature type="region of interest" description="Disordered" evidence="1">
    <location>
        <begin position="1"/>
        <end position="64"/>
    </location>
</feature>
<dbReference type="HOGENOM" id="CLU_056407_0_0_1"/>
<organism evidence="3">
    <name type="scientific">Melampsora larici-populina (strain 98AG31 / pathotype 3-4-7)</name>
    <name type="common">Poplar leaf rust fungus</name>
    <dbReference type="NCBI Taxonomy" id="747676"/>
    <lineage>
        <taxon>Eukaryota</taxon>
        <taxon>Fungi</taxon>
        <taxon>Dikarya</taxon>
        <taxon>Basidiomycota</taxon>
        <taxon>Pucciniomycotina</taxon>
        <taxon>Pucciniomycetes</taxon>
        <taxon>Pucciniales</taxon>
        <taxon>Melampsoraceae</taxon>
        <taxon>Melampsora</taxon>
    </lineage>
</organism>
<proteinExistence type="predicted"/>
<dbReference type="GeneID" id="18937228"/>
<dbReference type="RefSeq" id="XP_007417936.1">
    <property type="nucleotide sequence ID" value="XM_007417874.1"/>
</dbReference>
<reference evidence="3" key="1">
    <citation type="journal article" date="2011" name="Proc. Natl. Acad. Sci. U.S.A.">
        <title>Obligate biotrophy features unraveled by the genomic analysis of rust fungi.</title>
        <authorList>
            <person name="Duplessis S."/>
            <person name="Cuomo C.A."/>
            <person name="Lin Y.-C."/>
            <person name="Aerts A."/>
            <person name="Tisserant E."/>
            <person name="Veneault-Fourrey C."/>
            <person name="Joly D.L."/>
            <person name="Hacquard S."/>
            <person name="Amselem J."/>
            <person name="Cantarel B.L."/>
            <person name="Chiu R."/>
            <person name="Coutinho P.M."/>
            <person name="Feau N."/>
            <person name="Field M."/>
            <person name="Frey P."/>
            <person name="Gelhaye E."/>
            <person name="Goldberg J."/>
            <person name="Grabherr M.G."/>
            <person name="Kodira C.D."/>
            <person name="Kohler A."/>
            <person name="Kuees U."/>
            <person name="Lindquist E.A."/>
            <person name="Lucas S.M."/>
            <person name="Mago R."/>
            <person name="Mauceli E."/>
            <person name="Morin E."/>
            <person name="Murat C."/>
            <person name="Pangilinan J.L."/>
            <person name="Park R."/>
            <person name="Pearson M."/>
            <person name="Quesneville H."/>
            <person name="Rouhier N."/>
            <person name="Sakthikumar S."/>
            <person name="Salamov A.A."/>
            <person name="Schmutz J."/>
            <person name="Selles B."/>
            <person name="Shapiro H."/>
            <person name="Tanguay P."/>
            <person name="Tuskan G.A."/>
            <person name="Henrissat B."/>
            <person name="Van de Peer Y."/>
            <person name="Rouze P."/>
            <person name="Ellis J.G."/>
            <person name="Dodds P.N."/>
            <person name="Schein J.E."/>
            <person name="Zhong S."/>
            <person name="Hamelin R.C."/>
            <person name="Grigoriev I.V."/>
            <person name="Szabo L.J."/>
            <person name="Martin F."/>
        </authorList>
    </citation>
    <scope>NUCLEOTIDE SEQUENCE [LARGE SCALE GENOMIC DNA]</scope>
    <source>
        <strain evidence="3">98AG31 / pathotype 3-4-7</strain>
    </source>
</reference>
<dbReference type="KEGG" id="mlr:MELLADRAFT_95399"/>
<name>F4S961_MELLP</name>
<dbReference type="InParanoid" id="F4S961"/>
<evidence type="ECO:0000256" key="1">
    <source>
        <dbReference type="SAM" id="MobiDB-lite"/>
    </source>
</evidence>
<accession>F4S961</accession>
<dbReference type="Proteomes" id="UP000001072">
    <property type="component" value="Unassembled WGS sequence"/>
</dbReference>
<dbReference type="EMBL" id="GL883169">
    <property type="protein sequence ID" value="EGF98761.1"/>
    <property type="molecule type" value="Genomic_DNA"/>
</dbReference>
<evidence type="ECO:0000313" key="2">
    <source>
        <dbReference type="EMBL" id="EGF98761.1"/>
    </source>
</evidence>
<dbReference type="AlphaFoldDB" id="F4S961"/>
<gene>
    <name evidence="2" type="ORF">MELLADRAFT_95399</name>
</gene>
<keyword evidence="3" id="KW-1185">Reference proteome</keyword>
<feature type="region of interest" description="Disordered" evidence="1">
    <location>
        <begin position="142"/>
        <end position="162"/>
    </location>
</feature>
<dbReference type="VEuPathDB" id="FungiDB:MELLADRAFT_95399"/>
<sequence length="286" mass="31752">MTKSKRKNSGQASPSTANSPSNVTDPTKYQTPAGQASSATQSSIKPLLPPGPPPLQPLPPHPAAFTSTQDSVVWSLVQTLPSDLRVFLEPDYETKLKKILKVQFYRILLHFDPATKSRVTHLKADLNAAFKKDVLPRIQPFLTPRAPAPMDTDDDSKNVDFNPLGRKTTRKMLIEAIRHKAPNVIIPAAARRDGLLLLYQQHVDKGLIIPGQTLTIRKPHAIRPDAVEGTDMEDLRLGLQCHAPHIFLHSIPMTHQVLVDCYMHFIHEEPLTSSLVAGFHYSVICL</sequence>